<dbReference type="Gene3D" id="3.40.50.150">
    <property type="entry name" value="Vaccinia Virus protein VP39"/>
    <property type="match status" value="1"/>
</dbReference>
<dbReference type="PRINTS" id="PR00996">
    <property type="entry name" value="CHERMTFRASE"/>
</dbReference>
<proteinExistence type="predicted"/>
<dbReference type="InterPro" id="IPR022642">
    <property type="entry name" value="CheR_C"/>
</dbReference>
<dbReference type="Proteomes" id="UP001235712">
    <property type="component" value="Unassembled WGS sequence"/>
</dbReference>
<dbReference type="CDD" id="cd02440">
    <property type="entry name" value="AdoMet_MTases"/>
    <property type="match status" value="1"/>
</dbReference>
<dbReference type="SUPFAM" id="SSF53335">
    <property type="entry name" value="S-adenosyl-L-methionine-dependent methyltransferases"/>
    <property type="match status" value="1"/>
</dbReference>
<evidence type="ECO:0000256" key="2">
    <source>
        <dbReference type="ARBA" id="ARBA00022679"/>
    </source>
</evidence>
<dbReference type="PROSITE" id="PS50123">
    <property type="entry name" value="CHER"/>
    <property type="match status" value="1"/>
</dbReference>
<dbReference type="InterPro" id="IPR029063">
    <property type="entry name" value="SAM-dependent_MTases_sf"/>
</dbReference>
<dbReference type="GO" id="GO:0032259">
    <property type="term" value="P:methylation"/>
    <property type="evidence" value="ECO:0007669"/>
    <property type="project" value="UniProtKB-KW"/>
</dbReference>
<keyword evidence="3" id="KW-0949">S-adenosyl-L-methionine</keyword>
<keyword evidence="4" id="KW-0802">TPR repeat</keyword>
<dbReference type="InterPro" id="IPR019734">
    <property type="entry name" value="TPR_rpt"/>
</dbReference>
<evidence type="ECO:0000313" key="7">
    <source>
        <dbReference type="EMBL" id="MDP9827794.1"/>
    </source>
</evidence>
<dbReference type="InterPro" id="IPR050903">
    <property type="entry name" value="Bact_Chemotaxis_MeTrfase"/>
</dbReference>
<dbReference type="RefSeq" id="WP_307244298.1">
    <property type="nucleotide sequence ID" value="NZ_JAUSQZ010000001.1"/>
</dbReference>
<reference evidence="7 8" key="1">
    <citation type="submission" date="2023-07" db="EMBL/GenBank/DDBJ databases">
        <title>Sequencing the genomes of 1000 actinobacteria strains.</title>
        <authorList>
            <person name="Klenk H.-P."/>
        </authorList>
    </citation>
    <scope>NUCLEOTIDE SEQUENCE [LARGE SCALE GENOMIC DNA]</scope>
    <source>
        <strain evidence="7 8">DSM 44388</strain>
    </source>
</reference>
<keyword evidence="2 7" id="KW-0808">Transferase</keyword>
<evidence type="ECO:0000313" key="8">
    <source>
        <dbReference type="Proteomes" id="UP001235712"/>
    </source>
</evidence>
<dbReference type="SMART" id="SM00138">
    <property type="entry name" value="MeTrc"/>
    <property type="match status" value="1"/>
</dbReference>
<comment type="caution">
    <text evidence="7">The sequence shown here is derived from an EMBL/GenBank/DDBJ whole genome shotgun (WGS) entry which is preliminary data.</text>
</comment>
<dbReference type="Pfam" id="PF01739">
    <property type="entry name" value="CheR"/>
    <property type="match status" value="1"/>
</dbReference>
<feature type="domain" description="CheR-type methyltransferase" evidence="6">
    <location>
        <begin position="1"/>
        <end position="288"/>
    </location>
</feature>
<keyword evidence="8" id="KW-1185">Reference proteome</keyword>
<evidence type="ECO:0000259" key="6">
    <source>
        <dbReference type="PROSITE" id="PS50123"/>
    </source>
</evidence>
<dbReference type="EMBL" id="JAUSQZ010000001">
    <property type="protein sequence ID" value="MDP9827794.1"/>
    <property type="molecule type" value="Genomic_DNA"/>
</dbReference>
<feature type="region of interest" description="Disordered" evidence="5">
    <location>
        <begin position="101"/>
        <end position="120"/>
    </location>
</feature>
<dbReference type="InterPro" id="IPR011990">
    <property type="entry name" value="TPR-like_helical_dom_sf"/>
</dbReference>
<dbReference type="Gene3D" id="1.25.40.10">
    <property type="entry name" value="Tetratricopeptide repeat domain"/>
    <property type="match status" value="1"/>
</dbReference>
<dbReference type="GO" id="GO:0008983">
    <property type="term" value="F:protein-glutamate O-methyltransferase activity"/>
    <property type="evidence" value="ECO:0007669"/>
    <property type="project" value="UniProtKB-EC"/>
</dbReference>
<dbReference type="PANTHER" id="PTHR24422">
    <property type="entry name" value="CHEMOTAXIS PROTEIN METHYLTRANSFERASE"/>
    <property type="match status" value="1"/>
</dbReference>
<keyword evidence="1 7" id="KW-0489">Methyltransferase</keyword>
<dbReference type="PANTHER" id="PTHR24422:SF19">
    <property type="entry name" value="CHEMOTAXIS PROTEIN METHYLTRANSFERASE"/>
    <property type="match status" value="1"/>
</dbReference>
<dbReference type="SUPFAM" id="SSF48452">
    <property type="entry name" value="TPR-like"/>
    <property type="match status" value="1"/>
</dbReference>
<evidence type="ECO:0000256" key="4">
    <source>
        <dbReference type="PROSITE-ProRule" id="PRU00339"/>
    </source>
</evidence>
<dbReference type="EC" id="2.1.1.80" evidence="7"/>
<protein>
    <submittedName>
        <fullName evidence="7">Chemotaxis protein methyltransferase CheR</fullName>
        <ecNumber evidence="7">2.1.1.80</ecNumber>
    </submittedName>
</protein>
<dbReference type="InterPro" id="IPR000780">
    <property type="entry name" value="CheR_MeTrfase"/>
</dbReference>
<evidence type="ECO:0000256" key="5">
    <source>
        <dbReference type="SAM" id="MobiDB-lite"/>
    </source>
</evidence>
<dbReference type="PROSITE" id="PS50005">
    <property type="entry name" value="TPR"/>
    <property type="match status" value="1"/>
</dbReference>
<evidence type="ECO:0000256" key="3">
    <source>
        <dbReference type="ARBA" id="ARBA00022691"/>
    </source>
</evidence>
<accession>A0ABT9P524</accession>
<organism evidence="7 8">
    <name type="scientific">Kineosporia succinea</name>
    <dbReference type="NCBI Taxonomy" id="84632"/>
    <lineage>
        <taxon>Bacteria</taxon>
        <taxon>Bacillati</taxon>
        <taxon>Actinomycetota</taxon>
        <taxon>Actinomycetes</taxon>
        <taxon>Kineosporiales</taxon>
        <taxon>Kineosporiaceae</taxon>
        <taxon>Kineosporia</taxon>
    </lineage>
</organism>
<evidence type="ECO:0000256" key="1">
    <source>
        <dbReference type="ARBA" id="ARBA00022603"/>
    </source>
</evidence>
<sequence>MGPRLRAEQMDRFAHLVERRLGLVFEGGDRERLSHALLHRLPSPQRVTAYLDDLEAGCEAGVPTALDELAALASDLTVGETYFLRQPDQFRVLTHSVLPDRMSRPDRPLQPTTESPYTRPLAPRVLSAGCASGEEAYSLAIALAEAGYPDARVTGIDVNPAALAKARAGRYTSWSMRAVPPLTQRHWFSTSDQHFSVVPKLLAAVDFRARNLAAPDPAFWRPTFDVIFCRNVLMYFSPTMMADVVHRLASALLPGGYLFLGSAETLRGLSEEFGLRETDGTFYYQLADPAAPAPAPTRPRVRALPRPRPVPGPESLSAADFQQVLDLIRAERYGAALGAMERIPVPTSPPRTTRETEVVLVRAVLLTQSGDLAGAGRDAHRLLGQGVSVSADAHAVLATGREADSDPRGALLHWRAAADADPRFAIAHLQLGRLSRAGGDPRGAARAYDRAAELLPHETERRVLLFGGGFDRGALLSVCRTMSRGGAS</sequence>
<name>A0ABT9P524_9ACTN</name>
<gene>
    <name evidence="7" type="ORF">J2S57_003543</name>
</gene>
<feature type="repeat" description="TPR" evidence="4">
    <location>
        <begin position="425"/>
        <end position="458"/>
    </location>
</feature>